<dbReference type="EMBL" id="ML977311">
    <property type="protein sequence ID" value="KAF2122408.1"/>
    <property type="molecule type" value="Genomic_DNA"/>
</dbReference>
<dbReference type="EC" id="1.14.99.56" evidence="5"/>
<dbReference type="InterPro" id="IPR049892">
    <property type="entry name" value="AA9"/>
</dbReference>
<sequence>MHLSTLFTLSLLSIVDAHYLFGRLIFENRWTDTWEYIREITPYKTTDAAALVYPNTDPDSNDVRCGRNASTAWSKAIKTAVIKAGDTVGFGAGEPYIAGWDKGRMYHPGFGSAWLSRAPTDDLIAYTGDGDWFKILQIVNRTEQSVNFTKEGLKPDPVKMMWGTYLADSWNFTIPAKTPAGKYLLRFEHIFANRQDSQFYVNCAHIEIVNPSQIVGTPGPLVKIPGVYVRGQPDVYFSTYDYALDPTMTFVPPKPVVWTG</sequence>
<dbReference type="PANTHER" id="PTHR33353:SF2">
    <property type="entry name" value="ENDO-BETA-1,4-GLUCANASE D"/>
    <property type="match status" value="1"/>
</dbReference>
<evidence type="ECO:0000256" key="1">
    <source>
        <dbReference type="ARBA" id="ARBA00001973"/>
    </source>
</evidence>
<feature type="domain" description="Auxiliary Activity family 9 catalytic" evidence="7">
    <location>
        <begin position="18"/>
        <end position="242"/>
    </location>
</feature>
<proteinExistence type="predicted"/>
<dbReference type="Gene3D" id="2.70.50.70">
    <property type="match status" value="1"/>
</dbReference>
<keyword evidence="4 5" id="KW-1015">Disulfide bond</keyword>
<dbReference type="GO" id="GO:0030245">
    <property type="term" value="P:cellulose catabolic process"/>
    <property type="evidence" value="ECO:0007669"/>
    <property type="project" value="UniProtKB-UniRule"/>
</dbReference>
<evidence type="ECO:0000256" key="3">
    <source>
        <dbReference type="ARBA" id="ARBA00022525"/>
    </source>
</evidence>
<evidence type="ECO:0000256" key="4">
    <source>
        <dbReference type="ARBA" id="ARBA00023157"/>
    </source>
</evidence>
<feature type="chain" id="PRO_5025535167" description="AA9 family lytic polysaccharide monooxygenase" evidence="6">
    <location>
        <begin position="18"/>
        <end position="260"/>
    </location>
</feature>
<name>A0A6A5ZVM0_9PLEO</name>
<comment type="domain">
    <text evidence="5">Has a modular structure: an endo-beta-1,4-glucanase catalytic module at the N-terminus, a linker rich in serines and threonines, and a C-terminal carbohydrate-binding module (CBM).</text>
</comment>
<dbReference type="Pfam" id="PF03443">
    <property type="entry name" value="AA9"/>
    <property type="match status" value="1"/>
</dbReference>
<feature type="signal peptide" evidence="6">
    <location>
        <begin position="1"/>
        <end position="17"/>
    </location>
</feature>
<dbReference type="InterPro" id="IPR005103">
    <property type="entry name" value="AA9_LPMO"/>
</dbReference>
<dbReference type="PANTHER" id="PTHR33353">
    <property type="entry name" value="PUTATIVE (AFU_ORTHOLOGUE AFUA_1G12560)-RELATED"/>
    <property type="match status" value="1"/>
</dbReference>
<evidence type="ECO:0000313" key="9">
    <source>
        <dbReference type="Proteomes" id="UP000799770"/>
    </source>
</evidence>
<keyword evidence="6" id="KW-0732">Signal</keyword>
<evidence type="ECO:0000256" key="6">
    <source>
        <dbReference type="SAM" id="SignalP"/>
    </source>
</evidence>
<dbReference type="GO" id="GO:0008810">
    <property type="term" value="F:cellulase activity"/>
    <property type="evidence" value="ECO:0007669"/>
    <property type="project" value="UniProtKB-UniRule"/>
</dbReference>
<reference evidence="8" key="1">
    <citation type="journal article" date="2020" name="Stud. Mycol.">
        <title>101 Dothideomycetes genomes: a test case for predicting lifestyles and emergence of pathogens.</title>
        <authorList>
            <person name="Haridas S."/>
            <person name="Albert R."/>
            <person name="Binder M."/>
            <person name="Bloem J."/>
            <person name="Labutti K."/>
            <person name="Salamov A."/>
            <person name="Andreopoulos B."/>
            <person name="Baker S."/>
            <person name="Barry K."/>
            <person name="Bills G."/>
            <person name="Bluhm B."/>
            <person name="Cannon C."/>
            <person name="Castanera R."/>
            <person name="Culley D."/>
            <person name="Daum C."/>
            <person name="Ezra D."/>
            <person name="Gonzalez J."/>
            <person name="Henrissat B."/>
            <person name="Kuo A."/>
            <person name="Liang C."/>
            <person name="Lipzen A."/>
            <person name="Lutzoni F."/>
            <person name="Magnuson J."/>
            <person name="Mondo S."/>
            <person name="Nolan M."/>
            <person name="Ohm R."/>
            <person name="Pangilinan J."/>
            <person name="Park H.-J."/>
            <person name="Ramirez L."/>
            <person name="Alfaro M."/>
            <person name="Sun H."/>
            <person name="Tritt A."/>
            <person name="Yoshinaga Y."/>
            <person name="Zwiers L.-H."/>
            <person name="Turgeon B."/>
            <person name="Goodwin S."/>
            <person name="Spatafora J."/>
            <person name="Crous P."/>
            <person name="Grigoriev I."/>
        </authorList>
    </citation>
    <scope>NUCLEOTIDE SEQUENCE</scope>
    <source>
        <strain evidence="8">CBS 627.86</strain>
    </source>
</reference>
<keyword evidence="5" id="KW-0136">Cellulose degradation</keyword>
<keyword evidence="5" id="KW-0119">Carbohydrate metabolism</keyword>
<organism evidence="8 9">
    <name type="scientific">Lophiotrema nucula</name>
    <dbReference type="NCBI Taxonomy" id="690887"/>
    <lineage>
        <taxon>Eukaryota</taxon>
        <taxon>Fungi</taxon>
        <taxon>Dikarya</taxon>
        <taxon>Ascomycota</taxon>
        <taxon>Pezizomycotina</taxon>
        <taxon>Dothideomycetes</taxon>
        <taxon>Pleosporomycetidae</taxon>
        <taxon>Pleosporales</taxon>
        <taxon>Lophiotremataceae</taxon>
        <taxon>Lophiotrema</taxon>
    </lineage>
</organism>
<protein>
    <recommendedName>
        <fullName evidence="5">AA9 family lytic polysaccharide monooxygenase</fullName>
        <ecNumber evidence="5">1.14.99.56</ecNumber>
    </recommendedName>
    <alternativeName>
        <fullName evidence="5">Endo-beta-1,4-glucanase</fullName>
    </alternativeName>
    <alternativeName>
        <fullName evidence="5">Glycosyl hydrolase 61 family protein</fullName>
    </alternativeName>
</protein>
<comment type="cofactor">
    <cofactor evidence="1">
        <name>Cu(2+)</name>
        <dbReference type="ChEBI" id="CHEBI:29036"/>
    </cofactor>
</comment>
<dbReference type="GO" id="GO:0005576">
    <property type="term" value="C:extracellular region"/>
    <property type="evidence" value="ECO:0007669"/>
    <property type="project" value="UniProtKB-SubCell"/>
</dbReference>
<evidence type="ECO:0000256" key="5">
    <source>
        <dbReference type="RuleBase" id="RU368122"/>
    </source>
</evidence>
<keyword evidence="8" id="KW-0378">Hydrolase</keyword>
<gene>
    <name evidence="8" type="ORF">BDV96DRAFT_627473</name>
</gene>
<dbReference type="AlphaFoldDB" id="A0A6A5ZVM0"/>
<evidence type="ECO:0000259" key="7">
    <source>
        <dbReference type="Pfam" id="PF03443"/>
    </source>
</evidence>
<comment type="function">
    <text evidence="5">Lytic polysaccharide monooxygenase (LMPO) that depolymerizes crystalline and amorphous polysaccharides via the oxidation of scissile alpha- or beta-(1-4)-glycosidic bonds, yielding C1 and/or C4 oxidation products. Catalysis by LPMOs requires the reduction of the active-site copper from Cu(II) to Cu(I) by a reducing agent and H(2)O(2) or O(2) as a cosubstrate.</text>
</comment>
<dbReference type="OrthoDB" id="6038816at2759"/>
<evidence type="ECO:0000256" key="2">
    <source>
        <dbReference type="ARBA" id="ARBA00004613"/>
    </source>
</evidence>
<evidence type="ECO:0000313" key="8">
    <source>
        <dbReference type="EMBL" id="KAF2122408.1"/>
    </source>
</evidence>
<comment type="subcellular location">
    <subcellularLocation>
        <location evidence="2 5">Secreted</location>
    </subcellularLocation>
</comment>
<keyword evidence="3 5" id="KW-0964">Secreted</keyword>
<accession>A0A6A5ZVM0</accession>
<comment type="catalytic activity">
    <reaction evidence="5">
        <text>[(1-&gt;4)-beta-D-glucosyl]n+m + reduced acceptor + O2 = 4-dehydro-beta-D-glucosyl-[(1-&gt;4)-beta-D-glucosyl]n-1 + [(1-&gt;4)-beta-D-glucosyl]m + acceptor + H2O.</text>
        <dbReference type="EC" id="1.14.99.56"/>
    </reaction>
</comment>
<dbReference type="GO" id="GO:0030248">
    <property type="term" value="F:cellulose binding"/>
    <property type="evidence" value="ECO:0007669"/>
    <property type="project" value="UniProtKB-UniRule"/>
</dbReference>
<keyword evidence="5" id="KW-0624">Polysaccharide degradation</keyword>
<keyword evidence="9" id="KW-1185">Reference proteome</keyword>
<dbReference type="Proteomes" id="UP000799770">
    <property type="component" value="Unassembled WGS sequence"/>
</dbReference>